<protein>
    <submittedName>
        <fullName evidence="3">Putative hydrolase</fullName>
    </submittedName>
</protein>
<dbReference type="Proteomes" id="UP000006201">
    <property type="component" value="Unassembled WGS sequence"/>
</dbReference>
<comment type="caution">
    <text evidence="3">The sequence shown here is derived from an EMBL/GenBank/DDBJ whole genome shotgun (WGS) entry which is preliminary data.</text>
</comment>
<dbReference type="Pfam" id="PF00561">
    <property type="entry name" value="Abhydrolase_1"/>
    <property type="match status" value="1"/>
</dbReference>
<dbReference type="InterPro" id="IPR000073">
    <property type="entry name" value="AB_hydrolase_1"/>
</dbReference>
<dbReference type="InterPro" id="IPR029058">
    <property type="entry name" value="AB_hydrolase_fold"/>
</dbReference>
<evidence type="ECO:0000259" key="2">
    <source>
        <dbReference type="Pfam" id="PF00561"/>
    </source>
</evidence>
<accession>A4CCC1</accession>
<evidence type="ECO:0000313" key="3">
    <source>
        <dbReference type="EMBL" id="EAR28008.1"/>
    </source>
</evidence>
<dbReference type="SUPFAM" id="SSF53474">
    <property type="entry name" value="alpha/beta-Hydrolases"/>
    <property type="match status" value="1"/>
</dbReference>
<dbReference type="PANTHER" id="PTHR46118">
    <property type="entry name" value="PROTEIN ABHD11"/>
    <property type="match status" value="1"/>
</dbReference>
<dbReference type="GO" id="GO:0016787">
    <property type="term" value="F:hydrolase activity"/>
    <property type="evidence" value="ECO:0007669"/>
    <property type="project" value="UniProtKB-KW"/>
</dbReference>
<dbReference type="PANTHER" id="PTHR46118:SF4">
    <property type="entry name" value="PROTEIN ABHD11"/>
    <property type="match status" value="1"/>
</dbReference>
<keyword evidence="1 3" id="KW-0378">Hydrolase</keyword>
<dbReference type="STRING" id="87626.PTD2_19340"/>
<keyword evidence="4" id="KW-1185">Reference proteome</keyword>
<dbReference type="PRINTS" id="PR00111">
    <property type="entry name" value="ABHYDROLASE"/>
</dbReference>
<dbReference type="RefSeq" id="WP_009839840.1">
    <property type="nucleotide sequence ID" value="NZ_CH959301.1"/>
</dbReference>
<evidence type="ECO:0000313" key="4">
    <source>
        <dbReference type="Proteomes" id="UP000006201"/>
    </source>
</evidence>
<sequence>MTLHYQQFGAGADVIIIHGLFGSLENLNVISKALSNHYKVTAIDLRNHGQSPHNEQMSYAAMADDIFALMDELDIKHAHFIGHSMGGKVAMQCALSVAEKVDKLIVLDIAPVTYQIRRHDNVFDGLFAVAEQQITDRKQADEILAQSINEAGVRQFLLKSLIKGENGYQWKFNHTVLKQEYANILSAPTGVAFDKPTLFLKGSESDYIDASQRPTFLSLFPKCQAKIIHGTGHWLHAEKPTAVNNAITAFLLG</sequence>
<feature type="domain" description="AB hydrolase-1" evidence="2">
    <location>
        <begin position="14"/>
        <end position="240"/>
    </location>
</feature>
<gene>
    <name evidence="3" type="ORF">PTD2_19340</name>
</gene>
<proteinExistence type="predicted"/>
<name>A4CCC1_9GAMM</name>
<dbReference type="eggNOG" id="COG0596">
    <property type="taxonomic scope" value="Bacteria"/>
</dbReference>
<reference evidence="3 4" key="1">
    <citation type="submission" date="2006-02" db="EMBL/GenBank/DDBJ databases">
        <authorList>
            <person name="Moran M.A."/>
            <person name="Kjelleberg S."/>
            <person name="Egan S."/>
            <person name="Saunders N."/>
            <person name="Thomas T."/>
            <person name="Ferriera S."/>
            <person name="Johnson J."/>
            <person name="Kravitz S."/>
            <person name="Halpern A."/>
            <person name="Remington K."/>
            <person name="Beeson K."/>
            <person name="Tran B."/>
            <person name="Rogers Y.-H."/>
            <person name="Friedman R."/>
            <person name="Venter J.C."/>
        </authorList>
    </citation>
    <scope>NUCLEOTIDE SEQUENCE [LARGE SCALE GENOMIC DNA]</scope>
    <source>
        <strain evidence="3 4">D2</strain>
    </source>
</reference>
<dbReference type="AlphaFoldDB" id="A4CCC1"/>
<dbReference type="EMBL" id="AAOH01000005">
    <property type="protein sequence ID" value="EAR28008.1"/>
    <property type="molecule type" value="Genomic_DNA"/>
</dbReference>
<evidence type="ECO:0000256" key="1">
    <source>
        <dbReference type="ARBA" id="ARBA00022801"/>
    </source>
</evidence>
<dbReference type="OrthoDB" id="9808398at2"/>
<dbReference type="FunFam" id="3.40.50.1820:FF:000039">
    <property type="entry name" value="Esterase ybfF"/>
    <property type="match status" value="1"/>
</dbReference>
<organism evidence="3 4">
    <name type="scientific">Pseudoalteromonas tunicata D2</name>
    <dbReference type="NCBI Taxonomy" id="87626"/>
    <lineage>
        <taxon>Bacteria</taxon>
        <taxon>Pseudomonadati</taxon>
        <taxon>Pseudomonadota</taxon>
        <taxon>Gammaproteobacteria</taxon>
        <taxon>Alteromonadales</taxon>
        <taxon>Pseudoalteromonadaceae</taxon>
        <taxon>Pseudoalteromonas</taxon>
    </lineage>
</organism>
<dbReference type="Gene3D" id="3.40.50.1820">
    <property type="entry name" value="alpha/beta hydrolase"/>
    <property type="match status" value="1"/>
</dbReference>
<dbReference type="HOGENOM" id="CLU_020336_53_1_6"/>